<dbReference type="Pfam" id="PF03108">
    <property type="entry name" value="DBD_Tnp_Mut"/>
    <property type="match status" value="1"/>
</dbReference>
<dbReference type="Proteomes" id="UP001652660">
    <property type="component" value="Chromosome 2c"/>
</dbReference>
<reference evidence="3" key="1">
    <citation type="submission" date="2025-08" db="UniProtKB">
        <authorList>
            <consortium name="RefSeq"/>
        </authorList>
    </citation>
    <scope>IDENTIFICATION</scope>
    <source>
        <tissue evidence="3">Leaves</tissue>
    </source>
</reference>
<name>A0ABM4WME7_COFAR</name>
<evidence type="ECO:0000313" key="2">
    <source>
        <dbReference type="Proteomes" id="UP001652660"/>
    </source>
</evidence>
<feature type="domain" description="Transposase MuDR plant" evidence="1">
    <location>
        <begin position="10"/>
        <end position="75"/>
    </location>
</feature>
<proteinExistence type="predicted"/>
<keyword evidence="2" id="KW-1185">Reference proteome</keyword>
<accession>A0ABM4WME7</accession>
<sequence length="238" mass="27108">MWIYNPKHDIEFEKGELFTNVDAFRAVLKDYVIQKGFPLLRLKNERSRVTAICNAKGCQWRIHASPMADNITFQIKSYQPQHTCVMDKHCAEATCDWMAKKLVGVMRDHPIMTSKGVEAKLRKYGVKPSKMQIFRAKNKALNEIEGTHAESYSKLPSYAELLRNNNPNSIYKIHYDRPNLLIEPKFLRIFISFKAQKPGFLEGCRPFVGFDGCFLNGPFGGVPLTAVALDANNSICCN</sequence>
<protein>
    <recommendedName>
        <fullName evidence="1">Transposase MuDR plant domain-containing protein</fullName>
    </recommendedName>
</protein>
<dbReference type="PANTHER" id="PTHR31973:SF187">
    <property type="entry name" value="MUTATOR TRANSPOSASE MUDRA PROTEIN"/>
    <property type="match status" value="1"/>
</dbReference>
<evidence type="ECO:0000259" key="1">
    <source>
        <dbReference type="Pfam" id="PF03108"/>
    </source>
</evidence>
<organism evidence="2 3">
    <name type="scientific">Coffea arabica</name>
    <name type="common">Arabian coffee</name>
    <dbReference type="NCBI Taxonomy" id="13443"/>
    <lineage>
        <taxon>Eukaryota</taxon>
        <taxon>Viridiplantae</taxon>
        <taxon>Streptophyta</taxon>
        <taxon>Embryophyta</taxon>
        <taxon>Tracheophyta</taxon>
        <taxon>Spermatophyta</taxon>
        <taxon>Magnoliopsida</taxon>
        <taxon>eudicotyledons</taxon>
        <taxon>Gunneridae</taxon>
        <taxon>Pentapetalae</taxon>
        <taxon>asterids</taxon>
        <taxon>lamiids</taxon>
        <taxon>Gentianales</taxon>
        <taxon>Rubiaceae</taxon>
        <taxon>Ixoroideae</taxon>
        <taxon>Gardenieae complex</taxon>
        <taxon>Bertiereae - Coffeeae clade</taxon>
        <taxon>Coffeeae</taxon>
        <taxon>Coffea</taxon>
    </lineage>
</organism>
<dbReference type="PANTHER" id="PTHR31973">
    <property type="entry name" value="POLYPROTEIN, PUTATIVE-RELATED"/>
    <property type="match status" value="1"/>
</dbReference>
<gene>
    <name evidence="3" type="primary">LOC113724178</name>
</gene>
<dbReference type="GeneID" id="113724178"/>
<dbReference type="RefSeq" id="XP_071932962.1">
    <property type="nucleotide sequence ID" value="XM_072076861.1"/>
</dbReference>
<dbReference type="InterPro" id="IPR004332">
    <property type="entry name" value="Transposase_MuDR"/>
</dbReference>
<evidence type="ECO:0000313" key="3">
    <source>
        <dbReference type="RefSeq" id="XP_071932962.1"/>
    </source>
</evidence>